<feature type="compositionally biased region" description="Basic and acidic residues" evidence="2">
    <location>
        <begin position="441"/>
        <end position="453"/>
    </location>
</feature>
<keyword evidence="1" id="KW-0175">Coiled coil</keyword>
<sequence length="526" mass="57229">MQLKYFCLPCGLLPLSLAYLTSLTPRSPSFSPYIRRNSERKAQAISLLPLYQSSSDGHDYSEVDRLLEIANQGPEDEADLRRIAEEKLDAAEAALEQQKVDLKAAIEEERVKADEARKERTTEAMADVGSKIDNLIDGFFDSIDAEDEDKLGSDSASGSSPFGDVAFSSSDLLIPPKSVLSVPFTSNTPLLYSTTIDSSSLPTHLVISTTPKSYSPSNVNDFLKTLPDLKHLRTLIILSNLGTDRPVKGLAAMFGSPSVQNAEAELNLLSSIRKLTKFNDIPLTHHVVKTQIEGSKEVSKEAKGGVAVPGVEGGCGGFGNAAALGVGDIFDGKCEKEFLEGVVDNLLGVDVAEFGNKTISLVSVSPSSPVSPSEISYLMKKIEGPEIMRMAYSGIPSPNGLRIFILEVLRRFKSGVSKFTVEEEGDNSVIVKFKESAGVGYDDKDSSDSEGRSKSTSTPVFAGLKEGGLRLSFDEIGGGNMVVRVERCDYPKEWEKRKVAVKEMTEDSIVREVKKRVEEWVKDHRT</sequence>
<protein>
    <submittedName>
        <fullName evidence="4">Uncharacterized protein</fullName>
    </submittedName>
</protein>
<gene>
    <name evidence="4" type="ORF">TrVE_jg622</name>
</gene>
<feature type="region of interest" description="Disordered" evidence="2">
    <location>
        <begin position="440"/>
        <end position="459"/>
    </location>
</feature>
<evidence type="ECO:0000313" key="4">
    <source>
        <dbReference type="EMBL" id="GMI10856.1"/>
    </source>
</evidence>
<organism evidence="4 5">
    <name type="scientific">Triparma verrucosa</name>
    <dbReference type="NCBI Taxonomy" id="1606542"/>
    <lineage>
        <taxon>Eukaryota</taxon>
        <taxon>Sar</taxon>
        <taxon>Stramenopiles</taxon>
        <taxon>Ochrophyta</taxon>
        <taxon>Bolidophyceae</taxon>
        <taxon>Parmales</taxon>
        <taxon>Triparmaceae</taxon>
        <taxon>Triparma</taxon>
    </lineage>
</organism>
<proteinExistence type="predicted"/>
<evidence type="ECO:0000256" key="1">
    <source>
        <dbReference type="SAM" id="Coils"/>
    </source>
</evidence>
<accession>A0A9W7FEW6</accession>
<keyword evidence="3" id="KW-0732">Signal</keyword>
<evidence type="ECO:0000313" key="5">
    <source>
        <dbReference type="Proteomes" id="UP001165160"/>
    </source>
</evidence>
<feature type="chain" id="PRO_5040740930" evidence="3">
    <location>
        <begin position="19"/>
        <end position="526"/>
    </location>
</feature>
<dbReference type="AlphaFoldDB" id="A0A9W7FEW6"/>
<reference evidence="5" key="1">
    <citation type="journal article" date="2023" name="Commun. Biol.">
        <title>Genome analysis of Parmales, the sister group of diatoms, reveals the evolutionary specialization of diatoms from phago-mixotrophs to photoautotrophs.</title>
        <authorList>
            <person name="Ban H."/>
            <person name="Sato S."/>
            <person name="Yoshikawa S."/>
            <person name="Yamada K."/>
            <person name="Nakamura Y."/>
            <person name="Ichinomiya M."/>
            <person name="Sato N."/>
            <person name="Blanc-Mathieu R."/>
            <person name="Endo H."/>
            <person name="Kuwata A."/>
            <person name="Ogata H."/>
        </authorList>
    </citation>
    <scope>NUCLEOTIDE SEQUENCE [LARGE SCALE GENOMIC DNA]</scope>
    <source>
        <strain evidence="5">NIES 3699</strain>
    </source>
</reference>
<feature type="signal peptide" evidence="3">
    <location>
        <begin position="1"/>
        <end position="18"/>
    </location>
</feature>
<feature type="coiled-coil region" evidence="1">
    <location>
        <begin position="81"/>
        <end position="119"/>
    </location>
</feature>
<evidence type="ECO:0000256" key="3">
    <source>
        <dbReference type="SAM" id="SignalP"/>
    </source>
</evidence>
<comment type="caution">
    <text evidence="4">The sequence shown here is derived from an EMBL/GenBank/DDBJ whole genome shotgun (WGS) entry which is preliminary data.</text>
</comment>
<dbReference type="Proteomes" id="UP001165160">
    <property type="component" value="Unassembled WGS sequence"/>
</dbReference>
<evidence type="ECO:0000256" key="2">
    <source>
        <dbReference type="SAM" id="MobiDB-lite"/>
    </source>
</evidence>
<dbReference type="EMBL" id="BRXX01000422">
    <property type="protein sequence ID" value="GMI10856.1"/>
    <property type="molecule type" value="Genomic_DNA"/>
</dbReference>
<name>A0A9W7FEW6_9STRA</name>
<keyword evidence="5" id="KW-1185">Reference proteome</keyword>